<keyword evidence="7" id="KW-1185">Reference proteome</keyword>
<dbReference type="InterPro" id="IPR000415">
    <property type="entry name" value="Nitroreductase-like"/>
</dbReference>
<dbReference type="InterPro" id="IPR050461">
    <property type="entry name" value="Nitroreductase_HadB/RutE"/>
</dbReference>
<dbReference type="PANTHER" id="PTHR43543:SF1">
    <property type="entry name" value="MALONIC SEMIALDEHYDE REDUCTASE RUTE-RELATED"/>
    <property type="match status" value="1"/>
</dbReference>
<proteinExistence type="predicted"/>
<sequence>MTSTLAPITATSTTTLPVLDEAGRALLFTDARTANTFADTPVTDEELSAIWDLAKWPPTSANFQPLRVLYIRTPEARERLVGHMNDGNKEKTAAAPAVAVLAVDTRFHEHIPTVFPIRPEMQDVLEADETMRTGSAALNSSLQAGYFILAVRALGLAAGPMLGYDAAAIDADFFPDGRWRTSLVVNIGHPGENPWFPRLPRLDNEHTVTWA</sequence>
<accession>A0A7K1FMT8</accession>
<keyword evidence="4 6" id="KW-0560">Oxidoreductase</keyword>
<evidence type="ECO:0000259" key="5">
    <source>
        <dbReference type="Pfam" id="PF00881"/>
    </source>
</evidence>
<dbReference type="NCBIfam" id="NF003768">
    <property type="entry name" value="PRK05365.1"/>
    <property type="match status" value="1"/>
</dbReference>
<feature type="domain" description="Nitroreductase" evidence="5">
    <location>
        <begin position="32"/>
        <end position="189"/>
    </location>
</feature>
<name>A0A7K1FMT8_9ACTN</name>
<dbReference type="CDD" id="cd02148">
    <property type="entry name" value="RutE-like"/>
    <property type="match status" value="1"/>
</dbReference>
<organism evidence="6 7">
    <name type="scientific">Nakamurella alba</name>
    <dbReference type="NCBI Taxonomy" id="2665158"/>
    <lineage>
        <taxon>Bacteria</taxon>
        <taxon>Bacillati</taxon>
        <taxon>Actinomycetota</taxon>
        <taxon>Actinomycetes</taxon>
        <taxon>Nakamurellales</taxon>
        <taxon>Nakamurellaceae</taxon>
        <taxon>Nakamurella</taxon>
    </lineage>
</organism>
<dbReference type="Pfam" id="PF00881">
    <property type="entry name" value="Nitroreductase"/>
    <property type="match status" value="1"/>
</dbReference>
<dbReference type="EMBL" id="WLYK01000006">
    <property type="protein sequence ID" value="MTD15446.1"/>
    <property type="molecule type" value="Genomic_DNA"/>
</dbReference>
<comment type="caution">
    <text evidence="6">The sequence shown here is derived from an EMBL/GenBank/DDBJ whole genome shotgun (WGS) entry which is preliminary data.</text>
</comment>
<gene>
    <name evidence="6" type="ORF">GIS00_16035</name>
</gene>
<dbReference type="EC" id="1.1.1.298" evidence="6"/>
<dbReference type="InterPro" id="IPR023936">
    <property type="entry name" value="RutE-like"/>
</dbReference>
<evidence type="ECO:0000313" key="7">
    <source>
        <dbReference type="Proteomes" id="UP000460221"/>
    </source>
</evidence>
<evidence type="ECO:0000256" key="3">
    <source>
        <dbReference type="ARBA" id="ARBA00022857"/>
    </source>
</evidence>
<dbReference type="Gene3D" id="3.40.109.10">
    <property type="entry name" value="NADH Oxidase"/>
    <property type="match status" value="1"/>
</dbReference>
<protein>
    <submittedName>
        <fullName evidence="6">Malonic semialdehyde reductase</fullName>
        <ecNumber evidence="6">1.1.1.298</ecNumber>
    </submittedName>
</protein>
<evidence type="ECO:0000313" key="6">
    <source>
        <dbReference type="EMBL" id="MTD15446.1"/>
    </source>
</evidence>
<dbReference type="AlphaFoldDB" id="A0A7K1FMT8"/>
<keyword evidence="1" id="KW-0285">Flavoprotein</keyword>
<dbReference type="PANTHER" id="PTHR43543">
    <property type="entry name" value="MALONIC SEMIALDEHYDE REDUCTASE RUTE-RELATED"/>
    <property type="match status" value="1"/>
</dbReference>
<dbReference type="GO" id="GO:0035527">
    <property type="term" value="F:3-hydroxypropionate dehydrogenase (NADP+) activity"/>
    <property type="evidence" value="ECO:0007669"/>
    <property type="project" value="UniProtKB-EC"/>
</dbReference>
<reference evidence="6 7" key="1">
    <citation type="submission" date="2019-11" db="EMBL/GenBank/DDBJ databases">
        <authorList>
            <person name="Jiang L.-Q."/>
        </authorList>
    </citation>
    <scope>NUCLEOTIDE SEQUENCE [LARGE SCALE GENOMIC DNA]</scope>
    <source>
        <strain evidence="6 7">YIM 132087</strain>
    </source>
</reference>
<keyword evidence="3" id="KW-0521">NADP</keyword>
<dbReference type="Proteomes" id="UP000460221">
    <property type="component" value="Unassembled WGS sequence"/>
</dbReference>
<evidence type="ECO:0000256" key="2">
    <source>
        <dbReference type="ARBA" id="ARBA00022643"/>
    </source>
</evidence>
<dbReference type="RefSeq" id="WP_154769451.1">
    <property type="nucleotide sequence ID" value="NZ_WLYK01000006.1"/>
</dbReference>
<keyword evidence="2" id="KW-0288">FMN</keyword>
<evidence type="ECO:0000256" key="4">
    <source>
        <dbReference type="ARBA" id="ARBA00023002"/>
    </source>
</evidence>
<dbReference type="InterPro" id="IPR029479">
    <property type="entry name" value="Nitroreductase"/>
</dbReference>
<dbReference type="SUPFAM" id="SSF55469">
    <property type="entry name" value="FMN-dependent nitroreductase-like"/>
    <property type="match status" value="1"/>
</dbReference>
<evidence type="ECO:0000256" key="1">
    <source>
        <dbReference type="ARBA" id="ARBA00022630"/>
    </source>
</evidence>